<dbReference type="FunFam" id="3.10.20.90:FF:000469">
    <property type="entry name" value="Polyubiquitin-C"/>
    <property type="match status" value="1"/>
</dbReference>
<evidence type="ECO:0000256" key="4">
    <source>
        <dbReference type="ARBA" id="ARBA00022490"/>
    </source>
</evidence>
<evidence type="ECO:0000256" key="2">
    <source>
        <dbReference type="ARBA" id="ARBA00004496"/>
    </source>
</evidence>
<dbReference type="GeneID" id="109383237"/>
<keyword evidence="6" id="KW-0677">Repeat</keyword>
<dbReference type="InterPro" id="IPR038587">
    <property type="entry name" value="Ribosomal_eL40_sf"/>
</dbReference>
<keyword evidence="4" id="KW-0963">Cytoplasm</keyword>
<evidence type="ECO:0000256" key="8">
    <source>
        <dbReference type="ARBA" id="ARBA00022980"/>
    </source>
</evidence>
<reference evidence="14" key="1">
    <citation type="submission" date="2025-08" db="UniProtKB">
        <authorList>
            <consortium name="RefSeq"/>
        </authorList>
    </citation>
    <scope>IDENTIFICATION</scope>
    <source>
        <tissue evidence="14">Muscle</tissue>
    </source>
</reference>
<dbReference type="KEGG" id="hai:109383237"/>
<evidence type="ECO:0000313" key="14">
    <source>
        <dbReference type="RefSeq" id="XP_019499015.1"/>
    </source>
</evidence>
<comment type="similarity">
    <text evidence="3">Belongs to the ubiquitin family.</text>
</comment>
<dbReference type="SMART" id="SM01377">
    <property type="entry name" value="Ribosomal_L40e"/>
    <property type="match status" value="1"/>
</dbReference>
<dbReference type="PANTHER" id="PTHR10666">
    <property type="entry name" value="UBIQUITIN"/>
    <property type="match status" value="1"/>
</dbReference>
<organism evidence="13 14">
    <name type="scientific">Hipposideros armiger</name>
    <name type="common">Great Himalayan leaf-nosed bat</name>
    <dbReference type="NCBI Taxonomy" id="186990"/>
    <lineage>
        <taxon>Eukaryota</taxon>
        <taxon>Metazoa</taxon>
        <taxon>Chordata</taxon>
        <taxon>Craniata</taxon>
        <taxon>Vertebrata</taxon>
        <taxon>Euteleostomi</taxon>
        <taxon>Mammalia</taxon>
        <taxon>Eutheria</taxon>
        <taxon>Laurasiatheria</taxon>
        <taxon>Chiroptera</taxon>
        <taxon>Yinpterochiroptera</taxon>
        <taxon>Rhinolophoidea</taxon>
        <taxon>Hipposideridae</taxon>
        <taxon>Hipposideros</taxon>
    </lineage>
</organism>
<evidence type="ECO:0000256" key="10">
    <source>
        <dbReference type="ARBA" id="ARBA00023274"/>
    </source>
</evidence>
<keyword evidence="5" id="KW-1017">Isopeptide bond</keyword>
<evidence type="ECO:0000256" key="11">
    <source>
        <dbReference type="ARBA" id="ARBA00035298"/>
    </source>
</evidence>
<protein>
    <recommendedName>
        <fullName evidence="11">Ubiquitin-ribosomal protein eL40 fusion protein</fullName>
    </recommendedName>
</protein>
<dbReference type="RefSeq" id="XP_019499015.1">
    <property type="nucleotide sequence ID" value="XM_019643470.1"/>
</dbReference>
<keyword evidence="7" id="KW-0832">Ubl conjugation</keyword>
<dbReference type="GO" id="GO:0003735">
    <property type="term" value="F:structural constituent of ribosome"/>
    <property type="evidence" value="ECO:0007669"/>
    <property type="project" value="InterPro"/>
</dbReference>
<dbReference type="FunFam" id="4.10.1060.50:FF:000001">
    <property type="entry name" value="ubiquitin-60S ribosomal protein L40"/>
    <property type="match status" value="1"/>
</dbReference>
<comment type="subcellular location">
    <subcellularLocation>
        <location evidence="2">Cytoplasm</location>
    </subcellularLocation>
    <subcellularLocation>
        <location evidence="1">Nucleus</location>
    </subcellularLocation>
</comment>
<evidence type="ECO:0000256" key="5">
    <source>
        <dbReference type="ARBA" id="ARBA00022499"/>
    </source>
</evidence>
<evidence type="ECO:0000313" key="13">
    <source>
        <dbReference type="Proteomes" id="UP000694851"/>
    </source>
</evidence>
<dbReference type="AlphaFoldDB" id="A0A8B7RHV6"/>
<dbReference type="GO" id="GO:0005737">
    <property type="term" value="C:cytoplasm"/>
    <property type="evidence" value="ECO:0007669"/>
    <property type="project" value="UniProtKB-SubCell"/>
</dbReference>
<dbReference type="Pfam" id="PF01020">
    <property type="entry name" value="Ribosomal_L40e"/>
    <property type="match status" value="1"/>
</dbReference>
<dbReference type="InterPro" id="IPR050158">
    <property type="entry name" value="Ubiquitin_ubiquitin-like"/>
</dbReference>
<proteinExistence type="inferred from homology"/>
<dbReference type="GO" id="GO:0005840">
    <property type="term" value="C:ribosome"/>
    <property type="evidence" value="ECO:0007669"/>
    <property type="project" value="UniProtKB-KW"/>
</dbReference>
<name>A0A8B7RHV6_HIPAR</name>
<keyword evidence="10" id="KW-0687">Ribonucleoprotein</keyword>
<dbReference type="Proteomes" id="UP000694851">
    <property type="component" value="Unplaced"/>
</dbReference>
<dbReference type="InterPro" id="IPR001975">
    <property type="entry name" value="Ribosomal_eL40_dom"/>
</dbReference>
<dbReference type="InterPro" id="IPR011332">
    <property type="entry name" value="Ribosomal_zn-bd"/>
</dbReference>
<dbReference type="OrthoDB" id="428577at2759"/>
<dbReference type="GO" id="GO:1990904">
    <property type="term" value="C:ribonucleoprotein complex"/>
    <property type="evidence" value="ECO:0007669"/>
    <property type="project" value="UniProtKB-KW"/>
</dbReference>
<keyword evidence="13" id="KW-1185">Reference proteome</keyword>
<evidence type="ECO:0000256" key="6">
    <source>
        <dbReference type="ARBA" id="ARBA00022737"/>
    </source>
</evidence>
<dbReference type="SUPFAM" id="SSF57829">
    <property type="entry name" value="Zn-binding ribosomal proteins"/>
    <property type="match status" value="1"/>
</dbReference>
<feature type="domain" description="Large ribosomal subunit protein eL40" evidence="12">
    <location>
        <begin position="66"/>
        <end position="116"/>
    </location>
</feature>
<dbReference type="InterPro" id="IPR029071">
    <property type="entry name" value="Ubiquitin-like_domsf"/>
</dbReference>
<accession>A0A8B7RHV6</accession>
<evidence type="ECO:0000256" key="7">
    <source>
        <dbReference type="ARBA" id="ARBA00022843"/>
    </source>
</evidence>
<evidence type="ECO:0000256" key="9">
    <source>
        <dbReference type="ARBA" id="ARBA00023242"/>
    </source>
</evidence>
<keyword evidence="9" id="KW-0539">Nucleus</keyword>
<dbReference type="Gene3D" id="3.10.20.90">
    <property type="entry name" value="Phosphatidylinositol 3-kinase Catalytic Subunit, Chain A, domain 1"/>
    <property type="match status" value="1"/>
</dbReference>
<evidence type="ECO:0000256" key="3">
    <source>
        <dbReference type="ARBA" id="ARBA00008430"/>
    </source>
</evidence>
<evidence type="ECO:0000256" key="1">
    <source>
        <dbReference type="ARBA" id="ARBA00004123"/>
    </source>
</evidence>
<dbReference type="SUPFAM" id="SSF54236">
    <property type="entry name" value="Ubiquitin-like"/>
    <property type="match status" value="1"/>
</dbReference>
<sequence length="152" mass="16809">MSVKPQQSGGAASPADPERQIFVQTLAGKAITLDVEPSDTTENVEAKIQDKQESTLHLVLRLRGGIIETSLRQLAQKYHRDKMTCHKCYARLNPRAVNCPKKSGHTNHLCPKNKVKYGRPFHHLPGPHGGLCPNLLALGFDTVSLLLKKDKN</sequence>
<dbReference type="GO" id="GO:0006412">
    <property type="term" value="P:translation"/>
    <property type="evidence" value="ECO:0007669"/>
    <property type="project" value="InterPro"/>
</dbReference>
<evidence type="ECO:0000259" key="12">
    <source>
        <dbReference type="SMART" id="SM01377"/>
    </source>
</evidence>
<gene>
    <name evidence="14" type="primary">LOC109383237</name>
</gene>
<dbReference type="GO" id="GO:0005634">
    <property type="term" value="C:nucleus"/>
    <property type="evidence" value="ECO:0007669"/>
    <property type="project" value="UniProtKB-SubCell"/>
</dbReference>
<keyword evidence="8" id="KW-0689">Ribosomal protein</keyword>
<dbReference type="Gene3D" id="4.10.1060.50">
    <property type="match status" value="1"/>
</dbReference>